<keyword evidence="2" id="KW-1185">Reference proteome</keyword>
<comment type="caution">
    <text evidence="1">The sequence shown here is derived from an EMBL/GenBank/DDBJ whole genome shotgun (WGS) entry which is preliminary data.</text>
</comment>
<evidence type="ECO:0000313" key="2">
    <source>
        <dbReference type="Proteomes" id="UP001054837"/>
    </source>
</evidence>
<name>A0AAV4TFC9_9ARAC</name>
<organism evidence="1 2">
    <name type="scientific">Caerostris darwini</name>
    <dbReference type="NCBI Taxonomy" id="1538125"/>
    <lineage>
        <taxon>Eukaryota</taxon>
        <taxon>Metazoa</taxon>
        <taxon>Ecdysozoa</taxon>
        <taxon>Arthropoda</taxon>
        <taxon>Chelicerata</taxon>
        <taxon>Arachnida</taxon>
        <taxon>Araneae</taxon>
        <taxon>Araneomorphae</taxon>
        <taxon>Entelegynae</taxon>
        <taxon>Araneoidea</taxon>
        <taxon>Araneidae</taxon>
        <taxon>Caerostris</taxon>
    </lineage>
</organism>
<proteinExistence type="predicted"/>
<dbReference type="Proteomes" id="UP001054837">
    <property type="component" value="Unassembled WGS sequence"/>
</dbReference>
<dbReference type="EMBL" id="BPLQ01009245">
    <property type="protein sequence ID" value="GIY42663.1"/>
    <property type="molecule type" value="Genomic_DNA"/>
</dbReference>
<accession>A0AAV4TFC9</accession>
<reference evidence="1 2" key="1">
    <citation type="submission" date="2021-06" db="EMBL/GenBank/DDBJ databases">
        <title>Caerostris darwini draft genome.</title>
        <authorList>
            <person name="Kono N."/>
            <person name="Arakawa K."/>
        </authorList>
    </citation>
    <scope>NUCLEOTIDE SEQUENCE [LARGE SCALE GENOMIC DNA]</scope>
</reference>
<evidence type="ECO:0000313" key="1">
    <source>
        <dbReference type="EMBL" id="GIY42663.1"/>
    </source>
</evidence>
<gene>
    <name evidence="1" type="ORF">CDAR_6771</name>
</gene>
<protein>
    <submittedName>
        <fullName evidence="1">Uncharacterized protein</fullName>
    </submittedName>
</protein>
<dbReference type="AlphaFoldDB" id="A0AAV4TFC9"/>
<sequence>MDWNMRENHVLIYFCATTCNLSTKESLFLQKSVKKTTGIESLYYLKQMRYSCCKNLPGRQCSPYSILIHKLAKDYIKIYSQFEDERRAITILLTLKKCYIYFMKPKIERPLGLSVDKETENIKSELQTLV</sequence>